<dbReference type="EMBL" id="BJMM01000022">
    <property type="protein sequence ID" value="GEB51622.1"/>
    <property type="molecule type" value="Genomic_DNA"/>
</dbReference>
<evidence type="ECO:0000256" key="7">
    <source>
        <dbReference type="ARBA" id="ARBA00047671"/>
    </source>
</evidence>
<name>A0A4Y3R258_STRCI</name>
<dbReference type="InterPro" id="IPR002314">
    <property type="entry name" value="aa-tRNA-synt_IIb"/>
</dbReference>
<keyword evidence="2 8" id="KW-0436">Ligase</keyword>
<evidence type="ECO:0000256" key="4">
    <source>
        <dbReference type="ARBA" id="ARBA00022840"/>
    </source>
</evidence>
<dbReference type="InterPro" id="IPR036621">
    <property type="entry name" value="Anticodon-bd_dom_sf"/>
</dbReference>
<dbReference type="Gene3D" id="3.30.930.10">
    <property type="entry name" value="Bira Bifunctional Protein, Domain 2"/>
    <property type="match status" value="1"/>
</dbReference>
<dbReference type="RefSeq" id="WP_086814001.1">
    <property type="nucleotide sequence ID" value="NZ_BJMM01000022.1"/>
</dbReference>
<dbReference type="GO" id="GO:0005737">
    <property type="term" value="C:cytoplasm"/>
    <property type="evidence" value="ECO:0007669"/>
    <property type="project" value="UniProtKB-SubCell"/>
</dbReference>
<keyword evidence="5 8" id="KW-0648">Protein biosynthesis</keyword>
<reference evidence="10 11" key="1">
    <citation type="submission" date="2019-06" db="EMBL/GenBank/DDBJ databases">
        <title>Whole genome shotgun sequence of Streptomyces cacaoi subsp. cacaoi NBRC 12748.</title>
        <authorList>
            <person name="Hosoyama A."/>
            <person name="Uohara A."/>
            <person name="Ohji S."/>
            <person name="Ichikawa N."/>
        </authorList>
    </citation>
    <scope>NUCLEOTIDE SEQUENCE [LARGE SCALE GENOMIC DNA]</scope>
    <source>
        <strain evidence="10 11">NBRC 12748</strain>
    </source>
</reference>
<protein>
    <recommendedName>
        <fullName evidence="8">Proline--tRNA ligase</fullName>
        <ecNumber evidence="8">6.1.1.15</ecNumber>
    </recommendedName>
    <alternativeName>
        <fullName evidence="8">Prolyl-tRNA synthetase</fullName>
        <shortName evidence="8">ProRS</shortName>
    </alternativeName>
</protein>
<evidence type="ECO:0000256" key="3">
    <source>
        <dbReference type="ARBA" id="ARBA00022741"/>
    </source>
</evidence>
<dbReference type="SUPFAM" id="SSF55681">
    <property type="entry name" value="Class II aaRS and biotin synthetases"/>
    <property type="match status" value="1"/>
</dbReference>
<dbReference type="FunFam" id="3.30.930.10:FF:000037">
    <property type="entry name" value="Proline--tRNA ligase"/>
    <property type="match status" value="1"/>
</dbReference>
<comment type="function">
    <text evidence="8">Catalyzes the attachment of proline to tRNA(Pro) in a two-step reaction: proline is first activated by ATP to form Pro-AMP and then transferred to the acceptor end of tRNA(Pro).</text>
</comment>
<sequence>MAKTPVLTPRAQDFPRWYQELVNKAELAENGPVRGTMVIRPYGYGIWERMQAGLDARIKETGVQNAYFPLLIPQSYMTKEAEHVEGFSPELAVVTHGGGKELEEPAVVRPTSETIVNEYFAKWVHSYRDLPLLINQWANVVRWEMRPRLFLRTSEFLWQEGHTAHATYEEARDFAARIHRDVYAAFMTDVLAVDVVPGRKTARERFAGALNTLTLEAMMDDGKALQMGTSHELGQNFARAFNTVHTTRDGRREHVWQTSWGSTTRMLGALVMAHGDDDGLRLPPLLAPQQVVVLAVKGDEPVLARVRELAARLRVEGLRVHVDDRTDVPFGRRAVDWELKGVPFRVEIGPRDLDDPSGAGGTATLVRRVPGTKEQRPLAELPALLPGLVQEDQALLLRRTRERRTERTSDVRTIDEAAQAAAAGGWARIPWALLGPEGERQLAARSVTVRCLTAEDGTVPAEDDAPGNLALVARAY</sequence>
<dbReference type="GO" id="GO:0004827">
    <property type="term" value="F:proline-tRNA ligase activity"/>
    <property type="evidence" value="ECO:0007669"/>
    <property type="project" value="UniProtKB-UniRule"/>
</dbReference>
<dbReference type="Pfam" id="PF03129">
    <property type="entry name" value="HGTP_anticodon"/>
    <property type="match status" value="1"/>
</dbReference>
<gene>
    <name evidence="10" type="primary">proS_1</name>
    <name evidence="8" type="synonym">proS</name>
    <name evidence="10" type="ORF">SCA03_41730</name>
</gene>
<dbReference type="SMART" id="SM00946">
    <property type="entry name" value="ProRS-C_1"/>
    <property type="match status" value="1"/>
</dbReference>
<comment type="subunit">
    <text evidence="8">Homodimer.</text>
</comment>
<comment type="caution">
    <text evidence="10">The sequence shown here is derived from an EMBL/GenBank/DDBJ whole genome shotgun (WGS) entry which is preliminary data.</text>
</comment>
<comment type="domain">
    <text evidence="8">Consists of three domains: the N-terminal catalytic domain, the anticodon-binding domain and the C-terminal extension.</text>
</comment>
<feature type="domain" description="Aminoacyl-transfer RNA synthetases class-II family profile" evidence="9">
    <location>
        <begin position="34"/>
        <end position="283"/>
    </location>
</feature>
<organism evidence="10 11">
    <name type="scientific">Streptomyces cacaoi</name>
    <dbReference type="NCBI Taxonomy" id="1898"/>
    <lineage>
        <taxon>Bacteria</taxon>
        <taxon>Bacillati</taxon>
        <taxon>Actinomycetota</taxon>
        <taxon>Actinomycetes</taxon>
        <taxon>Kitasatosporales</taxon>
        <taxon>Streptomycetaceae</taxon>
        <taxon>Streptomyces</taxon>
    </lineage>
</organism>
<dbReference type="InterPro" id="IPR004154">
    <property type="entry name" value="Anticodon-bd"/>
</dbReference>
<keyword evidence="4 8" id="KW-0067">ATP-binding</keyword>
<dbReference type="NCBIfam" id="TIGR00408">
    <property type="entry name" value="proS_fam_I"/>
    <property type="match status" value="1"/>
</dbReference>
<dbReference type="GO" id="GO:0006433">
    <property type="term" value="P:prolyl-tRNA aminoacylation"/>
    <property type="evidence" value="ECO:0007669"/>
    <property type="project" value="UniProtKB-UniRule"/>
</dbReference>
<evidence type="ECO:0000256" key="1">
    <source>
        <dbReference type="ARBA" id="ARBA00022490"/>
    </source>
</evidence>
<evidence type="ECO:0000256" key="5">
    <source>
        <dbReference type="ARBA" id="ARBA00022917"/>
    </source>
</evidence>
<keyword evidence="3 8" id="KW-0547">Nucleotide-binding</keyword>
<dbReference type="EC" id="6.1.1.15" evidence="8"/>
<dbReference type="PANTHER" id="PTHR43382">
    <property type="entry name" value="PROLYL-TRNA SYNTHETASE"/>
    <property type="match status" value="1"/>
</dbReference>
<dbReference type="Gene3D" id="3.40.50.800">
    <property type="entry name" value="Anticodon-binding domain"/>
    <property type="match status" value="1"/>
</dbReference>
<keyword evidence="11" id="KW-1185">Reference proteome</keyword>
<dbReference type="InterPro" id="IPR045864">
    <property type="entry name" value="aa-tRNA-synth_II/BPL/LPL"/>
</dbReference>
<dbReference type="PANTHER" id="PTHR43382:SF3">
    <property type="entry name" value="PROLINE--TRNA LIGASE, CHLOROPLASTIC_MITOCHONDRIAL"/>
    <property type="match status" value="1"/>
</dbReference>
<comment type="catalytic activity">
    <reaction evidence="7 8">
        <text>tRNA(Pro) + L-proline + ATP = L-prolyl-tRNA(Pro) + AMP + diphosphate</text>
        <dbReference type="Rhea" id="RHEA:14305"/>
        <dbReference type="Rhea" id="RHEA-COMP:9700"/>
        <dbReference type="Rhea" id="RHEA-COMP:9702"/>
        <dbReference type="ChEBI" id="CHEBI:30616"/>
        <dbReference type="ChEBI" id="CHEBI:33019"/>
        <dbReference type="ChEBI" id="CHEBI:60039"/>
        <dbReference type="ChEBI" id="CHEBI:78442"/>
        <dbReference type="ChEBI" id="CHEBI:78532"/>
        <dbReference type="ChEBI" id="CHEBI:456215"/>
        <dbReference type="EC" id="6.1.1.15"/>
    </reaction>
</comment>
<dbReference type="PRINTS" id="PR01046">
    <property type="entry name" value="TRNASYNTHPRO"/>
</dbReference>
<keyword evidence="1 8" id="KW-0963">Cytoplasm</keyword>
<dbReference type="AlphaFoldDB" id="A0A4Y3R258"/>
<dbReference type="HAMAP" id="MF_01571">
    <property type="entry name" value="Pro_tRNA_synth_type3"/>
    <property type="match status" value="1"/>
</dbReference>
<comment type="similarity">
    <text evidence="8">Belongs to the class-II aminoacyl-tRNA synthetase family. ProS type 3 subfamily.</text>
</comment>
<evidence type="ECO:0000313" key="11">
    <source>
        <dbReference type="Proteomes" id="UP000319210"/>
    </source>
</evidence>
<dbReference type="InterPro" id="IPR002316">
    <property type="entry name" value="Pro-tRNA-ligase_IIa"/>
</dbReference>
<dbReference type="InterPro" id="IPR033721">
    <property type="entry name" value="ProRS_core_arch_euk"/>
</dbReference>
<dbReference type="InterPro" id="IPR006195">
    <property type="entry name" value="aa-tRNA-synth_II"/>
</dbReference>
<evidence type="ECO:0000256" key="8">
    <source>
        <dbReference type="HAMAP-Rule" id="MF_01571"/>
    </source>
</evidence>
<dbReference type="GO" id="GO:0005524">
    <property type="term" value="F:ATP binding"/>
    <property type="evidence" value="ECO:0007669"/>
    <property type="project" value="UniProtKB-UniRule"/>
</dbReference>
<dbReference type="Proteomes" id="UP000319210">
    <property type="component" value="Unassembled WGS sequence"/>
</dbReference>
<evidence type="ECO:0000313" key="10">
    <source>
        <dbReference type="EMBL" id="GEB51622.1"/>
    </source>
</evidence>
<dbReference type="SUPFAM" id="SSF52954">
    <property type="entry name" value="Class II aaRS ABD-related"/>
    <property type="match status" value="1"/>
</dbReference>
<dbReference type="PROSITE" id="PS50862">
    <property type="entry name" value="AA_TRNA_LIGASE_II"/>
    <property type="match status" value="1"/>
</dbReference>
<dbReference type="GO" id="GO:0017101">
    <property type="term" value="C:aminoacyl-tRNA synthetase multienzyme complex"/>
    <property type="evidence" value="ECO:0007669"/>
    <property type="project" value="TreeGrafter"/>
</dbReference>
<dbReference type="OrthoDB" id="9809052at2"/>
<dbReference type="CDD" id="cd00778">
    <property type="entry name" value="ProRS_core_arch_euk"/>
    <property type="match status" value="1"/>
</dbReference>
<proteinExistence type="inferred from homology"/>
<dbReference type="Pfam" id="PF00587">
    <property type="entry name" value="tRNA-synt_2b"/>
    <property type="match status" value="1"/>
</dbReference>
<keyword evidence="6 8" id="KW-0030">Aminoacyl-tRNA synthetase</keyword>
<dbReference type="InterPro" id="IPR004499">
    <property type="entry name" value="Pro-tRNA-ligase_IIa_arc-type"/>
</dbReference>
<accession>A0A4Y3R258</accession>
<comment type="subcellular location">
    <subcellularLocation>
        <location evidence="8">Cytoplasm</location>
    </subcellularLocation>
</comment>
<evidence type="ECO:0000259" key="9">
    <source>
        <dbReference type="PROSITE" id="PS50862"/>
    </source>
</evidence>
<dbReference type="InterPro" id="IPR016061">
    <property type="entry name" value="Pro-tRNA_ligase_II_C"/>
</dbReference>
<evidence type="ECO:0000256" key="6">
    <source>
        <dbReference type="ARBA" id="ARBA00023146"/>
    </source>
</evidence>
<evidence type="ECO:0000256" key="2">
    <source>
        <dbReference type="ARBA" id="ARBA00022598"/>
    </source>
</evidence>